<evidence type="ECO:0000313" key="9">
    <source>
        <dbReference type="Proteomes" id="UP000637513"/>
    </source>
</evidence>
<dbReference type="RefSeq" id="WP_249305068.1">
    <property type="nucleotide sequence ID" value="NZ_JACRSW010000031.1"/>
</dbReference>
<dbReference type="PANTHER" id="PTHR38459">
    <property type="entry name" value="PROPHAGE BACTOPRENOL-LINKED GLUCOSE TRANSLOCASE HOMOLOG"/>
    <property type="match status" value="1"/>
</dbReference>
<evidence type="ECO:0000256" key="5">
    <source>
        <dbReference type="ARBA" id="ARBA00023136"/>
    </source>
</evidence>
<keyword evidence="3 6" id="KW-0812">Transmembrane</keyword>
<evidence type="ECO:0000256" key="6">
    <source>
        <dbReference type="SAM" id="Phobius"/>
    </source>
</evidence>
<protein>
    <submittedName>
        <fullName evidence="8">GtrA family protein</fullName>
    </submittedName>
</protein>
<dbReference type="InterPro" id="IPR051401">
    <property type="entry name" value="GtrA_CellWall_Glycosyl"/>
</dbReference>
<feature type="transmembrane region" description="Helical" evidence="6">
    <location>
        <begin position="115"/>
        <end position="135"/>
    </location>
</feature>
<comment type="caution">
    <text evidence="8">The sequence shown here is derived from an EMBL/GenBank/DDBJ whole genome shotgun (WGS) entry which is preliminary data.</text>
</comment>
<comment type="similarity">
    <text evidence="2">Belongs to the GtrA family.</text>
</comment>
<accession>A0ABR7MVA9</accession>
<dbReference type="InterPro" id="IPR007267">
    <property type="entry name" value="GtrA_DPMS_TM"/>
</dbReference>
<keyword evidence="9" id="KW-1185">Reference proteome</keyword>
<keyword evidence="5 6" id="KW-0472">Membrane</keyword>
<keyword evidence="4 6" id="KW-1133">Transmembrane helix</keyword>
<dbReference type="EMBL" id="JACRSW010000031">
    <property type="protein sequence ID" value="MBC8557730.1"/>
    <property type="molecule type" value="Genomic_DNA"/>
</dbReference>
<name>A0ABR7MVA9_9FIRM</name>
<evidence type="ECO:0000256" key="2">
    <source>
        <dbReference type="ARBA" id="ARBA00009399"/>
    </source>
</evidence>
<reference evidence="8 9" key="1">
    <citation type="submission" date="2020-08" db="EMBL/GenBank/DDBJ databases">
        <title>Genome public.</title>
        <authorList>
            <person name="Liu C."/>
            <person name="Sun Q."/>
        </authorList>
    </citation>
    <scope>NUCLEOTIDE SEQUENCE [LARGE SCALE GENOMIC DNA]</scope>
    <source>
        <strain evidence="8 9">BX3</strain>
    </source>
</reference>
<comment type="subcellular location">
    <subcellularLocation>
        <location evidence="1">Membrane</location>
        <topology evidence="1">Multi-pass membrane protein</topology>
    </subcellularLocation>
</comment>
<feature type="transmembrane region" description="Helical" evidence="6">
    <location>
        <begin position="12"/>
        <end position="30"/>
    </location>
</feature>
<evidence type="ECO:0000256" key="1">
    <source>
        <dbReference type="ARBA" id="ARBA00004141"/>
    </source>
</evidence>
<sequence>MNAKSSSKYREFILYTTVGVSATAINWITYSVLVALVPMIIANAMSWAITVIYTFVTNKIYVFHSLSFERKIVCKELITFLASRGVTGVLEVVAQPQLYAMGMDQPLFGVEGLEAKITVCVILSIINYISTKLFVFRENDTKTMESI</sequence>
<evidence type="ECO:0000256" key="4">
    <source>
        <dbReference type="ARBA" id="ARBA00022989"/>
    </source>
</evidence>
<evidence type="ECO:0000313" key="8">
    <source>
        <dbReference type="EMBL" id="MBC8557730.1"/>
    </source>
</evidence>
<organism evidence="8 9">
    <name type="scientific">Jutongia hominis</name>
    <dbReference type="NCBI Taxonomy" id="2763664"/>
    <lineage>
        <taxon>Bacteria</taxon>
        <taxon>Bacillati</taxon>
        <taxon>Bacillota</taxon>
        <taxon>Clostridia</taxon>
        <taxon>Lachnospirales</taxon>
        <taxon>Lachnospiraceae</taxon>
        <taxon>Jutongia</taxon>
    </lineage>
</organism>
<evidence type="ECO:0000259" key="7">
    <source>
        <dbReference type="Pfam" id="PF04138"/>
    </source>
</evidence>
<dbReference type="Proteomes" id="UP000637513">
    <property type="component" value="Unassembled WGS sequence"/>
</dbReference>
<evidence type="ECO:0000256" key="3">
    <source>
        <dbReference type="ARBA" id="ARBA00022692"/>
    </source>
</evidence>
<feature type="domain" description="GtrA/DPMS transmembrane" evidence="7">
    <location>
        <begin position="15"/>
        <end position="136"/>
    </location>
</feature>
<dbReference type="PANTHER" id="PTHR38459:SF1">
    <property type="entry name" value="PROPHAGE BACTOPRENOL-LINKED GLUCOSE TRANSLOCASE HOMOLOG"/>
    <property type="match status" value="1"/>
</dbReference>
<feature type="transmembrane region" description="Helical" evidence="6">
    <location>
        <begin position="77"/>
        <end position="95"/>
    </location>
</feature>
<dbReference type="Pfam" id="PF04138">
    <property type="entry name" value="GtrA_DPMS_TM"/>
    <property type="match status" value="1"/>
</dbReference>
<feature type="transmembrane region" description="Helical" evidence="6">
    <location>
        <begin position="36"/>
        <end position="56"/>
    </location>
</feature>
<gene>
    <name evidence="8" type="ORF">H8700_08420</name>
</gene>
<proteinExistence type="inferred from homology"/>